<dbReference type="Proteomes" id="UP001210231">
    <property type="component" value="Unassembled WGS sequence"/>
</dbReference>
<dbReference type="EMBL" id="JAQGEF010000008">
    <property type="protein sequence ID" value="MDA3614818.1"/>
    <property type="molecule type" value="Genomic_DNA"/>
</dbReference>
<dbReference type="InterPro" id="IPR037079">
    <property type="entry name" value="AF2212/PG0164-like_sf"/>
</dbReference>
<evidence type="ECO:0000313" key="2">
    <source>
        <dbReference type="Proteomes" id="UP001210231"/>
    </source>
</evidence>
<dbReference type="Pfam" id="PF13376">
    <property type="entry name" value="OmdA"/>
    <property type="match status" value="1"/>
</dbReference>
<gene>
    <name evidence="1" type="ORF">O3P16_08360</name>
</gene>
<dbReference type="SUPFAM" id="SSF141694">
    <property type="entry name" value="AF2212/PG0164-like"/>
    <property type="match status" value="1"/>
</dbReference>
<proteinExistence type="predicted"/>
<organism evidence="1 2">
    <name type="scientific">Polluticaenibacter yanchengensis</name>
    <dbReference type="NCBI Taxonomy" id="3014562"/>
    <lineage>
        <taxon>Bacteria</taxon>
        <taxon>Pseudomonadati</taxon>
        <taxon>Bacteroidota</taxon>
        <taxon>Chitinophagia</taxon>
        <taxon>Chitinophagales</taxon>
        <taxon>Chitinophagaceae</taxon>
        <taxon>Polluticaenibacter</taxon>
    </lineage>
</organism>
<comment type="caution">
    <text evidence="1">The sequence shown here is derived from an EMBL/GenBank/DDBJ whole genome shotgun (WGS) entry which is preliminary data.</text>
</comment>
<evidence type="ECO:0000313" key="1">
    <source>
        <dbReference type="EMBL" id="MDA3614818.1"/>
    </source>
</evidence>
<dbReference type="Gene3D" id="2.40.30.100">
    <property type="entry name" value="AF2212/PG0164-like"/>
    <property type="match status" value="1"/>
</dbReference>
<dbReference type="Pfam" id="PF08922">
    <property type="entry name" value="DUF1905"/>
    <property type="match status" value="1"/>
</dbReference>
<name>A0ABT4UKY8_9BACT</name>
<dbReference type="InterPro" id="IPR015018">
    <property type="entry name" value="DUF1905"/>
</dbReference>
<keyword evidence="2" id="KW-1185">Reference proteome</keyword>
<dbReference type="RefSeq" id="WP_407031144.1">
    <property type="nucleotide sequence ID" value="NZ_JAQGEF010000008.1"/>
</dbReference>
<reference evidence="1 2" key="1">
    <citation type="submission" date="2022-12" db="EMBL/GenBank/DDBJ databases">
        <title>Chitinophagaceae gen. sp. nov., a new member of the family Chitinophagaceae, isolated from soil in a chemical factory.</title>
        <authorList>
            <person name="Ke Z."/>
        </authorList>
    </citation>
    <scope>NUCLEOTIDE SEQUENCE [LARGE SCALE GENOMIC DNA]</scope>
    <source>
        <strain evidence="1 2">LY-5</strain>
    </source>
</reference>
<protein>
    <submittedName>
        <fullName evidence="1">YdeI/OmpD-associated family protein</fullName>
    </submittedName>
</protein>
<accession>A0ABT4UKY8</accession>
<sequence>MSDRVPIVDGEFELQQFSGKGGWTYVCFPGLTQEKHHVSGTLKISGNIDAYEVSNQSLLPMGKGRLMLTVNAAIRKEIKKQAGDIVYICLYREVAALDVDKDFIECLKDEAEAYKQYEKLSAPEKEDLLNWIKAAKGENGKIERIALVVNSFVFNRKLLFSEAANDGG</sequence>